<comment type="caution">
    <text evidence="1">The sequence shown here is derived from an EMBL/GenBank/DDBJ whole genome shotgun (WGS) entry which is preliminary data.</text>
</comment>
<reference evidence="1" key="1">
    <citation type="journal article" date="2015" name="Nature">
        <title>Complex archaea that bridge the gap between prokaryotes and eukaryotes.</title>
        <authorList>
            <person name="Spang A."/>
            <person name="Saw J.H."/>
            <person name="Jorgensen S.L."/>
            <person name="Zaremba-Niedzwiedzka K."/>
            <person name="Martijn J."/>
            <person name="Lind A.E."/>
            <person name="van Eijk R."/>
            <person name="Schleper C."/>
            <person name="Guy L."/>
            <person name="Ettema T.J."/>
        </authorList>
    </citation>
    <scope>NUCLEOTIDE SEQUENCE</scope>
</reference>
<dbReference type="EMBL" id="LAZR01000300">
    <property type="protein sequence ID" value="KKN76081.1"/>
    <property type="molecule type" value="Genomic_DNA"/>
</dbReference>
<organism evidence="1">
    <name type="scientific">marine sediment metagenome</name>
    <dbReference type="NCBI Taxonomy" id="412755"/>
    <lineage>
        <taxon>unclassified sequences</taxon>
        <taxon>metagenomes</taxon>
        <taxon>ecological metagenomes</taxon>
    </lineage>
</organism>
<gene>
    <name evidence="1" type="ORF">LCGC14_0374710</name>
</gene>
<proteinExistence type="predicted"/>
<sequence length="85" mass="10193">MEKDEIIKEIENRVNSAKEKKYTIWTIGITDNLKRRKKEHDNPKHWKDWKADTEEIARNVEKHFLDKRMKGDTGGGDTPNYVYIF</sequence>
<accession>A0A0F9VRH7</accession>
<evidence type="ECO:0000313" key="1">
    <source>
        <dbReference type="EMBL" id="KKN76081.1"/>
    </source>
</evidence>
<dbReference type="AlphaFoldDB" id="A0A0F9VRH7"/>
<name>A0A0F9VRH7_9ZZZZ</name>
<protein>
    <submittedName>
        <fullName evidence="1">Uncharacterized protein</fullName>
    </submittedName>
</protein>